<accession>A0ACB9CHM9</accession>
<proteinExistence type="predicted"/>
<evidence type="ECO:0000313" key="1">
    <source>
        <dbReference type="EMBL" id="KAI3733776.1"/>
    </source>
</evidence>
<dbReference type="EMBL" id="CM042050">
    <property type="protein sequence ID" value="KAI3733776.1"/>
    <property type="molecule type" value="Genomic_DNA"/>
</dbReference>
<name>A0ACB9CHM9_ARCLA</name>
<sequence>MVKVSKGQCIRAKSRALLEIEGSLTENYGKLWDYGHEIKRANPGSTVKMDVNLMADGSNEFRRFYVCFKALRDGWISGCRKVIGLDGCFLKGVCKGELISAIGRDGDNQFYPIAWVVVDVENKENWKWFIELLIKDIGVIEGVGLTIVSDQHKGIVEASHRYWYVIPSGGNVFETRNGYEAMVVVLDARRCSCRLWDISGIPCVHSIAAIHFINKDPEDYVSKWFTKDLFKMTYENTIRQLNGSNMWTPTPYIKPNPPKERRMSGRPSIIRKRPESESQSTRVTQSGKAMTRSNCLETGHNARTCKKEKRDPPPKPVKPKEIYLSTPLLLPASIFHNNP</sequence>
<comment type="caution">
    <text evidence="1">The sequence shown here is derived from an EMBL/GenBank/DDBJ whole genome shotgun (WGS) entry which is preliminary data.</text>
</comment>
<reference evidence="1 2" key="2">
    <citation type="journal article" date="2022" name="Mol. Ecol. Resour.">
        <title>The genomes of chicory, endive, great burdock and yacon provide insights into Asteraceae paleo-polyploidization history and plant inulin production.</title>
        <authorList>
            <person name="Fan W."/>
            <person name="Wang S."/>
            <person name="Wang H."/>
            <person name="Wang A."/>
            <person name="Jiang F."/>
            <person name="Liu H."/>
            <person name="Zhao H."/>
            <person name="Xu D."/>
            <person name="Zhang Y."/>
        </authorList>
    </citation>
    <scope>NUCLEOTIDE SEQUENCE [LARGE SCALE GENOMIC DNA]</scope>
    <source>
        <strain evidence="2">cv. Niubang</strain>
    </source>
</reference>
<keyword evidence="2" id="KW-1185">Reference proteome</keyword>
<reference evidence="2" key="1">
    <citation type="journal article" date="2022" name="Mol. Ecol. Resour.">
        <title>The genomes of chicory, endive, great burdock and yacon provide insights into Asteraceae palaeo-polyploidization history and plant inulin production.</title>
        <authorList>
            <person name="Fan W."/>
            <person name="Wang S."/>
            <person name="Wang H."/>
            <person name="Wang A."/>
            <person name="Jiang F."/>
            <person name="Liu H."/>
            <person name="Zhao H."/>
            <person name="Xu D."/>
            <person name="Zhang Y."/>
        </authorList>
    </citation>
    <scope>NUCLEOTIDE SEQUENCE [LARGE SCALE GENOMIC DNA]</scope>
    <source>
        <strain evidence="2">cv. Niubang</strain>
    </source>
</reference>
<gene>
    <name evidence="1" type="ORF">L6452_13232</name>
</gene>
<dbReference type="Proteomes" id="UP001055879">
    <property type="component" value="Linkage Group LG04"/>
</dbReference>
<organism evidence="1 2">
    <name type="scientific">Arctium lappa</name>
    <name type="common">Greater burdock</name>
    <name type="synonym">Lappa major</name>
    <dbReference type="NCBI Taxonomy" id="4217"/>
    <lineage>
        <taxon>Eukaryota</taxon>
        <taxon>Viridiplantae</taxon>
        <taxon>Streptophyta</taxon>
        <taxon>Embryophyta</taxon>
        <taxon>Tracheophyta</taxon>
        <taxon>Spermatophyta</taxon>
        <taxon>Magnoliopsida</taxon>
        <taxon>eudicotyledons</taxon>
        <taxon>Gunneridae</taxon>
        <taxon>Pentapetalae</taxon>
        <taxon>asterids</taxon>
        <taxon>campanulids</taxon>
        <taxon>Asterales</taxon>
        <taxon>Asteraceae</taxon>
        <taxon>Carduoideae</taxon>
        <taxon>Cardueae</taxon>
        <taxon>Arctiinae</taxon>
        <taxon>Arctium</taxon>
    </lineage>
</organism>
<protein>
    <submittedName>
        <fullName evidence="1">Uncharacterized protein</fullName>
    </submittedName>
</protein>
<evidence type="ECO:0000313" key="2">
    <source>
        <dbReference type="Proteomes" id="UP001055879"/>
    </source>
</evidence>